<feature type="transmembrane region" description="Helical" evidence="6">
    <location>
        <begin position="161"/>
        <end position="180"/>
    </location>
</feature>
<evidence type="ECO:0000256" key="2">
    <source>
        <dbReference type="ARBA" id="ARBA00009166"/>
    </source>
</evidence>
<evidence type="ECO:0000313" key="8">
    <source>
        <dbReference type="Proteomes" id="UP000008549"/>
    </source>
</evidence>
<dbReference type="EMBL" id="HE600998">
    <property type="protein sequence ID" value="CAP28975.2"/>
    <property type="molecule type" value="Genomic_DNA"/>
</dbReference>
<evidence type="ECO:0000256" key="1">
    <source>
        <dbReference type="ARBA" id="ARBA00004141"/>
    </source>
</evidence>
<evidence type="ECO:0000256" key="4">
    <source>
        <dbReference type="ARBA" id="ARBA00022989"/>
    </source>
</evidence>
<evidence type="ECO:0000256" key="5">
    <source>
        <dbReference type="ARBA" id="ARBA00023136"/>
    </source>
</evidence>
<feature type="transmembrane region" description="Helical" evidence="6">
    <location>
        <begin position="72"/>
        <end position="94"/>
    </location>
</feature>
<gene>
    <name evidence="9" type="primary">srd-34</name>
    <name evidence="7" type="synonym">Cbr-srd-34</name>
    <name evidence="9" type="ORF">CBG09636</name>
    <name evidence="7" type="ORF">CBG_09636</name>
</gene>
<keyword evidence="5 6" id="KW-0472">Membrane</keyword>
<accession>A8X8L4</accession>
<feature type="transmembrane region" description="Helical" evidence="6">
    <location>
        <begin position="227"/>
        <end position="244"/>
    </location>
</feature>
<keyword evidence="4 6" id="KW-1133">Transmembrane helix</keyword>
<evidence type="ECO:0000256" key="6">
    <source>
        <dbReference type="SAM" id="Phobius"/>
    </source>
</evidence>
<dbReference type="PANTHER" id="PTHR22945">
    <property type="entry name" value="SERPENTINE RECEPTOR, CLASS D DELTA"/>
    <property type="match status" value="1"/>
</dbReference>
<feature type="transmembrane region" description="Helical" evidence="6">
    <location>
        <begin position="123"/>
        <end position="141"/>
    </location>
</feature>
<keyword evidence="8" id="KW-1185">Reference proteome</keyword>
<dbReference type="OMA" id="CVIPVYT"/>
<dbReference type="InterPro" id="IPR019421">
    <property type="entry name" value="7TM_GPCR_serpentine_rcpt_Srd"/>
</dbReference>
<reference evidence="7 8" key="1">
    <citation type="journal article" date="2003" name="PLoS Biol.">
        <title>The genome sequence of Caenorhabditis briggsae: a platform for comparative genomics.</title>
        <authorList>
            <person name="Stein L.D."/>
            <person name="Bao Z."/>
            <person name="Blasiar D."/>
            <person name="Blumenthal T."/>
            <person name="Brent M.R."/>
            <person name="Chen N."/>
            <person name="Chinwalla A."/>
            <person name="Clarke L."/>
            <person name="Clee C."/>
            <person name="Coghlan A."/>
            <person name="Coulson A."/>
            <person name="D'Eustachio P."/>
            <person name="Fitch D.H."/>
            <person name="Fulton L.A."/>
            <person name="Fulton R.E."/>
            <person name="Griffiths-Jones S."/>
            <person name="Harris T.W."/>
            <person name="Hillier L.W."/>
            <person name="Kamath R."/>
            <person name="Kuwabara P.E."/>
            <person name="Mardis E.R."/>
            <person name="Marra M.A."/>
            <person name="Miner T.L."/>
            <person name="Minx P."/>
            <person name="Mullikin J.C."/>
            <person name="Plumb R.W."/>
            <person name="Rogers J."/>
            <person name="Schein J.E."/>
            <person name="Sohrmann M."/>
            <person name="Spieth J."/>
            <person name="Stajich J.E."/>
            <person name="Wei C."/>
            <person name="Willey D."/>
            <person name="Wilson R.K."/>
            <person name="Durbin R."/>
            <person name="Waterston R.H."/>
        </authorList>
    </citation>
    <scope>NUCLEOTIDE SEQUENCE [LARGE SCALE GENOMIC DNA]</scope>
    <source>
        <strain evidence="7 8">AF16</strain>
    </source>
</reference>
<evidence type="ECO:0000256" key="3">
    <source>
        <dbReference type="ARBA" id="ARBA00022692"/>
    </source>
</evidence>
<proteinExistence type="inferred from homology"/>
<dbReference type="InterPro" id="IPR050920">
    <property type="entry name" value="Nematode_rcpt-like_delta"/>
</dbReference>
<dbReference type="HOGENOM" id="CLU_057924_1_0_1"/>
<evidence type="ECO:0000313" key="9">
    <source>
        <dbReference type="WormBase" id="CBG09636"/>
    </source>
</evidence>
<dbReference type="FunCoup" id="A8X8L4">
    <property type="interactions" value="285"/>
</dbReference>
<comment type="similarity">
    <text evidence="2">Belongs to the nematode receptor-like protein srd family.</text>
</comment>
<evidence type="ECO:0000313" key="7">
    <source>
        <dbReference type="EMBL" id="CAP28975.2"/>
    </source>
</evidence>
<comment type="subcellular location">
    <subcellularLocation>
        <location evidence="1">Membrane</location>
        <topology evidence="1">Multi-pass membrane protein</topology>
    </subcellularLocation>
</comment>
<dbReference type="Gene3D" id="1.20.1070.10">
    <property type="entry name" value="Rhodopsin 7-helix transmembrane proteins"/>
    <property type="match status" value="1"/>
</dbReference>
<dbReference type="SUPFAM" id="SSF81321">
    <property type="entry name" value="Family A G protein-coupled receptor-like"/>
    <property type="match status" value="1"/>
</dbReference>
<dbReference type="PANTHER" id="PTHR22945:SF8">
    <property type="entry name" value="SERPENTINE RECEPTOR CLASS DELTA-34"/>
    <property type="match status" value="1"/>
</dbReference>
<dbReference type="GO" id="GO:0016020">
    <property type="term" value="C:membrane"/>
    <property type="evidence" value="ECO:0007669"/>
    <property type="project" value="UniProtKB-SubCell"/>
</dbReference>
<dbReference type="Pfam" id="PF10317">
    <property type="entry name" value="7TM_GPCR_Srd"/>
    <property type="match status" value="1"/>
</dbReference>
<organism evidence="7 8">
    <name type="scientific">Caenorhabditis briggsae</name>
    <dbReference type="NCBI Taxonomy" id="6238"/>
    <lineage>
        <taxon>Eukaryota</taxon>
        <taxon>Metazoa</taxon>
        <taxon>Ecdysozoa</taxon>
        <taxon>Nematoda</taxon>
        <taxon>Chromadorea</taxon>
        <taxon>Rhabditida</taxon>
        <taxon>Rhabditina</taxon>
        <taxon>Rhabditomorpha</taxon>
        <taxon>Rhabditoidea</taxon>
        <taxon>Rhabditidae</taxon>
        <taxon>Peloderinae</taxon>
        <taxon>Caenorhabditis</taxon>
    </lineage>
</organism>
<keyword evidence="3 6" id="KW-0812">Transmembrane</keyword>
<sequence>MSDNISLTVIQTNVSSSWNVYDKFLFFQTLNDIIIFPIYFYLYLCITLFSQISVLLLVIFKTPVLFKDFRIFLINSSSLQIAMCLVVVFTQVRILPNPNSTGYLFSGPCRFVHKNACFFGLDFFQLVFDASSFAIPATLYYKYSKVTNINGKDLSRNRVRLILVSSYFLSIIVGVIYVITYSPDESVEVSNETRKQFYREYDFSRYAEVTGYQTHFWSSLTNNLNMLSIYIPPVMSIVFIRFIQIKLNGLKHLFTDKTAAQAKKFDLALTIQTLVPAVCVIPVYTSHLVIERYQFWFMPDFEKILYIMLSLPTAIDAFIVIITITPYRNAFLLFFAGIFCYSKPTTPLPPSRRINNSVATSLF</sequence>
<feature type="transmembrane region" description="Helical" evidence="6">
    <location>
        <begin position="265"/>
        <end position="284"/>
    </location>
</feature>
<feature type="transmembrane region" description="Helical" evidence="6">
    <location>
        <begin position="38"/>
        <end position="60"/>
    </location>
</feature>
<dbReference type="eggNOG" id="ENOG502TGCK">
    <property type="taxonomic scope" value="Eukaryota"/>
</dbReference>
<dbReference type="Proteomes" id="UP000008549">
    <property type="component" value="Unassembled WGS sequence"/>
</dbReference>
<dbReference type="InParanoid" id="A8X8L4"/>
<feature type="transmembrane region" description="Helical" evidence="6">
    <location>
        <begin position="304"/>
        <end position="324"/>
    </location>
</feature>
<dbReference type="WormBase" id="CBG09636">
    <property type="protein sequence ID" value="CBP26757"/>
    <property type="gene ID" value="WBGene00031194"/>
    <property type="gene designation" value="Cbr-srd-34"/>
</dbReference>
<name>A8X8L4_CAEBR</name>
<protein>
    <submittedName>
        <fullName evidence="7">Protein CBR-SRD-34</fullName>
    </submittedName>
</protein>
<reference evidence="7 8" key="2">
    <citation type="journal article" date="2011" name="PLoS Genet.">
        <title>Caenorhabditis briggsae recombinant inbred line genotypes reveal inter-strain incompatibility and the evolution of recombination.</title>
        <authorList>
            <person name="Ross J.A."/>
            <person name="Koboldt D.C."/>
            <person name="Staisch J.E."/>
            <person name="Chamberlin H.M."/>
            <person name="Gupta B.P."/>
            <person name="Miller R.D."/>
            <person name="Baird S.E."/>
            <person name="Haag E.S."/>
        </authorList>
    </citation>
    <scope>NUCLEOTIDE SEQUENCE [LARGE SCALE GENOMIC DNA]</scope>
    <source>
        <strain evidence="7 8">AF16</strain>
    </source>
</reference>
<dbReference type="AlphaFoldDB" id="A8X8L4"/>